<dbReference type="SUPFAM" id="SSF53850">
    <property type="entry name" value="Periplasmic binding protein-like II"/>
    <property type="match status" value="1"/>
</dbReference>
<name>A0A6N6VPB2_9BACT</name>
<dbReference type="Gene3D" id="3.40.190.10">
    <property type="entry name" value="Periplasmic binding protein-like II"/>
    <property type="match status" value="1"/>
</dbReference>
<sequence length="298" mass="35039">MILYKNMPKIYIIFFIFIFTHQAHALMIIKHNLSASENENSLSYEYAILKLILDKSKDKYGEYQLVKSIKMSQTRAFHELSKVDSEVNIIASMTSIEREKKSSPIRFCLFKGLLGVRIPIVLKSEKERIEKIKTYSDLKKLSAGQVFDWPDTHILDANNMNVIKATIYTGLFPMLVLKRFDIFPLGALEVYQIEKEHEAKYNLSVIEKWAIAYPTGYYFFVNKKNKILEERLNYGFINAIKDGSFDEVFNRYNNNFLQIAKLENRKIFKLKNPILPKTTVFKDKNIWHPLIMKEFSEF</sequence>
<dbReference type="AlphaFoldDB" id="A0A6N6VPB2"/>
<gene>
    <name evidence="1" type="ORF">GCL60_14465</name>
</gene>
<protein>
    <recommendedName>
        <fullName evidence="3">Transporter substrate-binding domain-containing protein</fullName>
    </recommendedName>
</protein>
<dbReference type="OrthoDB" id="5297512at2"/>
<keyword evidence="2" id="KW-1185">Reference proteome</keyword>
<evidence type="ECO:0008006" key="3">
    <source>
        <dbReference type="Google" id="ProtNLM"/>
    </source>
</evidence>
<organism evidence="1 2">
    <name type="scientific">Silvanigrella paludirubra</name>
    <dbReference type="NCBI Taxonomy" id="2499159"/>
    <lineage>
        <taxon>Bacteria</taxon>
        <taxon>Pseudomonadati</taxon>
        <taxon>Bdellovibrionota</taxon>
        <taxon>Oligoflexia</taxon>
        <taxon>Silvanigrellales</taxon>
        <taxon>Silvanigrellaceae</taxon>
        <taxon>Silvanigrella</taxon>
    </lineage>
</organism>
<comment type="caution">
    <text evidence="1">The sequence shown here is derived from an EMBL/GenBank/DDBJ whole genome shotgun (WGS) entry which is preliminary data.</text>
</comment>
<reference evidence="1 2" key="1">
    <citation type="submission" date="2019-10" db="EMBL/GenBank/DDBJ databases">
        <title>New species of Slilvanegrellaceae.</title>
        <authorList>
            <person name="Pitt A."/>
            <person name="Hahn M.W."/>
        </authorList>
    </citation>
    <scope>NUCLEOTIDE SEQUENCE [LARGE SCALE GENOMIC DNA]</scope>
    <source>
        <strain evidence="1 2">SP-Ram-0.45-NSY-1</strain>
    </source>
</reference>
<accession>A0A6N6VPB2</accession>
<dbReference type="Proteomes" id="UP000437748">
    <property type="component" value="Unassembled WGS sequence"/>
</dbReference>
<dbReference type="EMBL" id="WFLM01000005">
    <property type="protein sequence ID" value="KAB8037033.1"/>
    <property type="molecule type" value="Genomic_DNA"/>
</dbReference>
<proteinExistence type="predicted"/>
<dbReference type="RefSeq" id="WP_153421450.1">
    <property type="nucleotide sequence ID" value="NZ_WFLM01000005.1"/>
</dbReference>
<evidence type="ECO:0000313" key="2">
    <source>
        <dbReference type="Proteomes" id="UP000437748"/>
    </source>
</evidence>
<evidence type="ECO:0000313" key="1">
    <source>
        <dbReference type="EMBL" id="KAB8037033.1"/>
    </source>
</evidence>